<dbReference type="InterPro" id="IPR031032">
    <property type="entry name" value="Gpos_C8-like"/>
</dbReference>
<comment type="caution">
    <text evidence="2">The sequence shown here is derived from an EMBL/GenBank/DDBJ whole genome shotgun (WGS) entry which is preliminary data.</text>
</comment>
<organism evidence="2 3">
    <name type="scientific">Planococcus antarcticus DSM 14505</name>
    <dbReference type="NCBI Taxonomy" id="1185653"/>
    <lineage>
        <taxon>Bacteria</taxon>
        <taxon>Bacillati</taxon>
        <taxon>Bacillota</taxon>
        <taxon>Bacilli</taxon>
        <taxon>Bacillales</taxon>
        <taxon>Caryophanaceae</taxon>
        <taxon>Planococcus</taxon>
    </lineage>
</organism>
<name>A0AA87IPM4_9BACL</name>
<protein>
    <submittedName>
        <fullName evidence="2">Uncharacterized protein</fullName>
    </submittedName>
</protein>
<evidence type="ECO:0000313" key="2">
    <source>
        <dbReference type="EMBL" id="EIM08421.1"/>
    </source>
</evidence>
<proteinExistence type="predicted"/>
<feature type="signal peptide" evidence="1">
    <location>
        <begin position="1"/>
        <end position="30"/>
    </location>
</feature>
<evidence type="ECO:0000313" key="3">
    <source>
        <dbReference type="Proteomes" id="UP000004725"/>
    </source>
</evidence>
<keyword evidence="1" id="KW-0732">Signal</keyword>
<dbReference type="EMBL" id="AJYB01000003">
    <property type="protein sequence ID" value="EIM08421.1"/>
    <property type="molecule type" value="Genomic_DNA"/>
</dbReference>
<evidence type="ECO:0000256" key="1">
    <source>
        <dbReference type="SAM" id="SignalP"/>
    </source>
</evidence>
<feature type="chain" id="PRO_5041680221" evidence="1">
    <location>
        <begin position="31"/>
        <end position="227"/>
    </location>
</feature>
<accession>A0AA87IPM4</accession>
<dbReference type="NCBIfam" id="TIGR04450">
    <property type="entry name" value="Gpos_C8_like"/>
    <property type="match status" value="1"/>
</dbReference>
<dbReference type="RefSeq" id="WP_006828195.1">
    <property type="nucleotide sequence ID" value="NZ_AJYB01000003.1"/>
</dbReference>
<dbReference type="Proteomes" id="UP000004725">
    <property type="component" value="Unassembled WGS sequence"/>
</dbReference>
<gene>
    <name evidence="2" type="ORF">A1A1_00853</name>
</gene>
<dbReference type="AlphaFoldDB" id="A0AA87IPM4"/>
<reference evidence="2 3" key="1">
    <citation type="journal article" date="2012" name="J. Bacteriol.">
        <title>Genome Sequence of the Antarctic Psychrophile Bacterium Planococcus antarcticus DSM 14505.</title>
        <authorList>
            <person name="Margolles A."/>
            <person name="Gueimonde M."/>
            <person name="Sanchez B."/>
        </authorList>
    </citation>
    <scope>NUCLEOTIDE SEQUENCE [LARGE SCALE GENOMIC DNA]</scope>
    <source>
        <strain evidence="2 3">DSM 14505</strain>
    </source>
</reference>
<sequence length="227" mass="25130">MLETLQMKKKTILQILIVLTLFMLPISSYAQSPADIADSSQVLEGAEKQNYLKTLEKSKLFKETISPRGIAKDTSQVVHMVADRQNKDLEVDEFILVAGTVKNDPENSFYGIIEMETNEVKRIVQLDVNLELETIVIKDYNYDGKLVASTEGTLDELFSGDISPLSANSDSDFTTANVPSDEWWYAWACNFSSAVACLSGCVAFIWNPFAYTACSTICGIVFSSSVC</sequence>